<feature type="transmembrane region" description="Helical" evidence="12">
    <location>
        <begin position="327"/>
        <end position="346"/>
    </location>
</feature>
<dbReference type="Proteomes" id="UP000231501">
    <property type="component" value="Unassembled WGS sequence"/>
</dbReference>
<keyword evidence="2" id="KW-1003">Cell membrane</keyword>
<evidence type="ECO:0000256" key="1">
    <source>
        <dbReference type="ARBA" id="ARBA00004141"/>
    </source>
</evidence>
<reference evidence="13 14" key="1">
    <citation type="submission" date="2017-11" db="EMBL/GenBank/DDBJ databases">
        <title>Draft genome sequence of Mitsuaria sp. HWN-4.</title>
        <authorList>
            <person name="Gundlapally S.R."/>
        </authorList>
    </citation>
    <scope>NUCLEOTIDE SEQUENCE [LARGE SCALE GENOMIC DNA]</scope>
    <source>
        <strain evidence="13 14">HWN-4</strain>
    </source>
</reference>
<dbReference type="InterPro" id="IPR050450">
    <property type="entry name" value="COX15/CtaA_HemeA_synthase"/>
</dbReference>
<keyword evidence="10" id="KW-1015">Disulfide bond</keyword>
<feature type="transmembrane region" description="Helical" evidence="12">
    <location>
        <begin position="176"/>
        <end position="195"/>
    </location>
</feature>
<dbReference type="EMBL" id="PEOG01000005">
    <property type="protein sequence ID" value="PIM55115.1"/>
    <property type="molecule type" value="Genomic_DNA"/>
</dbReference>
<dbReference type="PANTHER" id="PTHR35457:SF1">
    <property type="entry name" value="HEME A SYNTHASE"/>
    <property type="match status" value="1"/>
</dbReference>
<dbReference type="GO" id="GO:0046872">
    <property type="term" value="F:metal ion binding"/>
    <property type="evidence" value="ECO:0007669"/>
    <property type="project" value="UniProtKB-KW"/>
</dbReference>
<evidence type="ECO:0000256" key="6">
    <source>
        <dbReference type="ARBA" id="ARBA00023002"/>
    </source>
</evidence>
<evidence type="ECO:0000256" key="4">
    <source>
        <dbReference type="ARBA" id="ARBA00022723"/>
    </source>
</evidence>
<keyword evidence="9 12" id="KW-0472">Membrane</keyword>
<comment type="pathway">
    <text evidence="11">Porphyrin-containing compound metabolism.</text>
</comment>
<dbReference type="OrthoDB" id="1447144at2"/>
<feature type="transmembrane region" description="Helical" evidence="12">
    <location>
        <begin position="44"/>
        <end position="64"/>
    </location>
</feature>
<feature type="transmembrane region" description="Helical" evidence="12">
    <location>
        <begin position="12"/>
        <end position="32"/>
    </location>
</feature>
<comment type="caution">
    <text evidence="13">The sequence shown here is derived from an EMBL/GenBank/DDBJ whole genome shotgun (WGS) entry which is preliminary data.</text>
</comment>
<keyword evidence="8" id="KW-0350">Heme biosynthesis</keyword>
<evidence type="ECO:0000256" key="7">
    <source>
        <dbReference type="ARBA" id="ARBA00023004"/>
    </source>
</evidence>
<evidence type="ECO:0000256" key="3">
    <source>
        <dbReference type="ARBA" id="ARBA00022692"/>
    </source>
</evidence>
<keyword evidence="7" id="KW-0408">Iron</keyword>
<evidence type="ECO:0000313" key="14">
    <source>
        <dbReference type="Proteomes" id="UP000231501"/>
    </source>
</evidence>
<keyword evidence="14" id="KW-1185">Reference proteome</keyword>
<evidence type="ECO:0000313" key="13">
    <source>
        <dbReference type="EMBL" id="PIM55115.1"/>
    </source>
</evidence>
<evidence type="ECO:0000256" key="2">
    <source>
        <dbReference type="ARBA" id="ARBA00022475"/>
    </source>
</evidence>
<dbReference type="GO" id="GO:0006784">
    <property type="term" value="P:heme A biosynthetic process"/>
    <property type="evidence" value="ECO:0007669"/>
    <property type="project" value="InterPro"/>
</dbReference>
<feature type="transmembrane region" description="Helical" evidence="12">
    <location>
        <begin position="150"/>
        <end position="170"/>
    </location>
</feature>
<proteinExistence type="predicted"/>
<gene>
    <name evidence="13" type="ORF">CS062_00865</name>
</gene>
<dbReference type="Pfam" id="PF02628">
    <property type="entry name" value="COX15-CtaA"/>
    <property type="match status" value="1"/>
</dbReference>
<evidence type="ECO:0000256" key="5">
    <source>
        <dbReference type="ARBA" id="ARBA00022989"/>
    </source>
</evidence>
<dbReference type="GO" id="GO:0016020">
    <property type="term" value="C:membrane"/>
    <property type="evidence" value="ECO:0007669"/>
    <property type="project" value="UniProtKB-SubCell"/>
</dbReference>
<evidence type="ECO:0000256" key="12">
    <source>
        <dbReference type="SAM" id="Phobius"/>
    </source>
</evidence>
<dbReference type="AlphaFoldDB" id="A0A2G9CFI5"/>
<organism evidence="13 14">
    <name type="scientific">Roseateles chitinivorans</name>
    <dbReference type="NCBI Taxonomy" id="2917965"/>
    <lineage>
        <taxon>Bacteria</taxon>
        <taxon>Pseudomonadati</taxon>
        <taxon>Pseudomonadota</taxon>
        <taxon>Betaproteobacteria</taxon>
        <taxon>Burkholderiales</taxon>
        <taxon>Sphaerotilaceae</taxon>
        <taxon>Roseateles</taxon>
    </lineage>
</organism>
<feature type="transmembrane region" description="Helical" evidence="12">
    <location>
        <begin position="216"/>
        <end position="234"/>
    </location>
</feature>
<evidence type="ECO:0000256" key="9">
    <source>
        <dbReference type="ARBA" id="ARBA00023136"/>
    </source>
</evidence>
<dbReference type="GO" id="GO:0016491">
    <property type="term" value="F:oxidoreductase activity"/>
    <property type="evidence" value="ECO:0007669"/>
    <property type="project" value="UniProtKB-KW"/>
</dbReference>
<comment type="subcellular location">
    <subcellularLocation>
        <location evidence="1">Membrane</location>
        <topology evidence="1">Multi-pass membrane protein</topology>
    </subcellularLocation>
</comment>
<feature type="transmembrane region" description="Helical" evidence="12">
    <location>
        <begin position="118"/>
        <end position="138"/>
    </location>
</feature>
<keyword evidence="3 12" id="KW-0812">Transmembrane</keyword>
<dbReference type="PANTHER" id="PTHR35457">
    <property type="entry name" value="HEME A SYNTHASE"/>
    <property type="match status" value="1"/>
</dbReference>
<keyword evidence="5 12" id="KW-1133">Transmembrane helix</keyword>
<evidence type="ECO:0000256" key="11">
    <source>
        <dbReference type="ARBA" id="ARBA00023444"/>
    </source>
</evidence>
<feature type="transmembrane region" description="Helical" evidence="12">
    <location>
        <begin position="352"/>
        <end position="370"/>
    </location>
</feature>
<evidence type="ECO:0000256" key="8">
    <source>
        <dbReference type="ARBA" id="ARBA00023133"/>
    </source>
</evidence>
<keyword evidence="4" id="KW-0479">Metal-binding</keyword>
<sequence length="396" mass="42418">MNGLAIGFDFEPLLELLAMAALVGAVPLVAWQWRHRGDTAARRLRALTVLATFLTFDLILIGALTRLTDSGLGCPDWPGCYGSASPIGAKAEILAAQTAMPTGPVTHGKAWMEMLHRYMAGGVGFLLVVLAVLSWWVWRRGRRTGEATPSPWWATLSLAWVLVQGLFGAWTVTMKLFPAIVTLHLLLALGLLMLLAWQAEAYAPRPLAWPVGLRRAVLAFTGVAIAQVALGGWVSTNYAVLACQDFPTCQGQWLPPTDFQHGFTLWRELGRGAHGGWLPFEALTAIHLAHRAGAMVVFAALLALAWALWRQGGSDAGGEGRRWARRLLAVGGWQLASGLSNVVLGWPLVAALAHTGGAAALLLMCAILLARLRAGRSSNVIEPAAQRAGLLTVSSK</sequence>
<feature type="transmembrane region" description="Helical" evidence="12">
    <location>
        <begin position="288"/>
        <end position="307"/>
    </location>
</feature>
<evidence type="ECO:0000256" key="10">
    <source>
        <dbReference type="ARBA" id="ARBA00023157"/>
    </source>
</evidence>
<dbReference type="RefSeq" id="WP_099859589.1">
    <property type="nucleotide sequence ID" value="NZ_PEOG01000005.1"/>
</dbReference>
<accession>A0A2G9CFI5</accession>
<name>A0A2G9CFI5_9BURK</name>
<dbReference type="InterPro" id="IPR003780">
    <property type="entry name" value="COX15/CtaA_fam"/>
</dbReference>
<keyword evidence="6" id="KW-0560">Oxidoreductase</keyword>
<protein>
    <submittedName>
        <fullName evidence="13">Heme A synthase</fullName>
    </submittedName>
</protein>